<dbReference type="OrthoDB" id="2381017at2"/>
<proteinExistence type="predicted"/>
<keyword evidence="3" id="KW-1185">Reference proteome</keyword>
<dbReference type="AlphaFoldDB" id="A0A2A2IH99"/>
<gene>
    <name evidence="2" type="ORF">CIL05_05360</name>
</gene>
<dbReference type="Proteomes" id="UP000218887">
    <property type="component" value="Unassembled WGS sequence"/>
</dbReference>
<dbReference type="Pfam" id="PF25250">
    <property type="entry name" value="DUF7852"/>
    <property type="match status" value="1"/>
</dbReference>
<dbReference type="RefSeq" id="WP_095654497.1">
    <property type="nucleotide sequence ID" value="NZ_NPOA01000003.1"/>
</dbReference>
<comment type="caution">
    <text evidence="2">The sequence shown here is derived from an EMBL/GenBank/DDBJ whole genome shotgun (WGS) entry which is preliminary data.</text>
</comment>
<evidence type="ECO:0000313" key="3">
    <source>
        <dbReference type="Proteomes" id="UP000218887"/>
    </source>
</evidence>
<sequence>MKKNTGCGNGHNSCPPMPVSDVAKSRSIGCEINDRPLSGYERTVILDELRLSIPTEAEIKLPSYAREIKEIRKNVHLTQCKVVQEIEDANDVTLFVEGYVHKNIQYAESSNGWVRDYSVNVPFRCYEPLNLRRSATTPLGSSKNSSTNELRELASNGMEADRCNFGSQTFENYNEPIHCKLISSRVDQWDITNNFDNWGRFNEITEKMKVRLDITLTQKQQQP</sequence>
<protein>
    <recommendedName>
        <fullName evidence="1">DUF7852 domain-containing protein</fullName>
    </recommendedName>
</protein>
<dbReference type="EMBL" id="NPOA01000003">
    <property type="protein sequence ID" value="PAV30530.1"/>
    <property type="molecule type" value="Genomic_DNA"/>
</dbReference>
<evidence type="ECO:0000313" key="2">
    <source>
        <dbReference type="EMBL" id="PAV30530.1"/>
    </source>
</evidence>
<organism evidence="2 3">
    <name type="scientific">Virgibacillus profundi</name>
    <dbReference type="NCBI Taxonomy" id="2024555"/>
    <lineage>
        <taxon>Bacteria</taxon>
        <taxon>Bacillati</taxon>
        <taxon>Bacillota</taxon>
        <taxon>Bacilli</taxon>
        <taxon>Bacillales</taxon>
        <taxon>Bacillaceae</taxon>
        <taxon>Virgibacillus</taxon>
    </lineage>
</organism>
<accession>A0A2A2IH99</accession>
<name>A0A2A2IH99_9BACI</name>
<dbReference type="InterPro" id="IPR057174">
    <property type="entry name" value="DUF7852"/>
</dbReference>
<evidence type="ECO:0000259" key="1">
    <source>
        <dbReference type="Pfam" id="PF25250"/>
    </source>
</evidence>
<feature type="domain" description="DUF7852" evidence="1">
    <location>
        <begin position="44"/>
        <end position="111"/>
    </location>
</feature>
<reference evidence="2 3" key="1">
    <citation type="submission" date="2017-08" db="EMBL/GenBank/DDBJ databases">
        <title>Virgibacillus indicus sp. nov. and Virgibacillus profoundi sp. nov, two moderately halophilic bacteria isolated from marine sediment by using the Microfluidic Streak Plate.</title>
        <authorList>
            <person name="Xu B."/>
            <person name="Hu B."/>
            <person name="Wang J."/>
            <person name="Zhu Y."/>
            <person name="Huang L."/>
            <person name="Du W."/>
            <person name="Huang Y."/>
        </authorList>
    </citation>
    <scope>NUCLEOTIDE SEQUENCE [LARGE SCALE GENOMIC DNA]</scope>
    <source>
        <strain evidence="2 3">IO3-P3-H5</strain>
    </source>
</reference>
<dbReference type="NCBIfam" id="NF045794">
    <property type="entry name" value="CsxC_fam"/>
    <property type="match status" value="1"/>
</dbReference>
<dbReference type="InterPro" id="IPR054845">
    <property type="entry name" value="Exosporium_prot_C"/>
</dbReference>